<sequence length="32" mass="3460">MLSFYSSQAGAIVRWLDLPGRGDPVVFIHGLG</sequence>
<comment type="caution">
    <text evidence="1">The sequence shown here is derived from an EMBL/GenBank/DDBJ whole genome shotgun (WGS) entry which is preliminary data.</text>
</comment>
<protein>
    <submittedName>
        <fullName evidence="1">Alpha/beta hydrolase</fullName>
    </submittedName>
</protein>
<feature type="non-terminal residue" evidence="1">
    <location>
        <position position="32"/>
    </location>
</feature>
<keyword evidence="1" id="KW-0378">Hydrolase</keyword>
<evidence type="ECO:0000313" key="1">
    <source>
        <dbReference type="EMBL" id="PLM42520.1"/>
    </source>
</evidence>
<reference evidence="1 2" key="1">
    <citation type="submission" date="2017-11" db="EMBL/GenBank/DDBJ databases">
        <authorList>
            <person name="Han C.G."/>
        </authorList>
    </citation>
    <scope>NUCLEOTIDE SEQUENCE [LARGE SCALE GENOMIC DNA]</scope>
    <source>
        <strain evidence="1 2">A2</strain>
    </source>
</reference>
<name>A0A2J4XVF3_9ENTR</name>
<evidence type="ECO:0000313" key="2">
    <source>
        <dbReference type="Proteomes" id="UP000234661"/>
    </source>
</evidence>
<organism evidence="1 2">
    <name type="scientific">Klebsiella michiganensis</name>
    <dbReference type="NCBI Taxonomy" id="1134687"/>
    <lineage>
        <taxon>Bacteria</taxon>
        <taxon>Pseudomonadati</taxon>
        <taxon>Pseudomonadota</taxon>
        <taxon>Gammaproteobacteria</taxon>
        <taxon>Enterobacterales</taxon>
        <taxon>Enterobacteriaceae</taxon>
        <taxon>Klebsiella/Raoultella group</taxon>
        <taxon>Klebsiella</taxon>
    </lineage>
</organism>
<dbReference type="GO" id="GO:0016787">
    <property type="term" value="F:hydrolase activity"/>
    <property type="evidence" value="ECO:0007669"/>
    <property type="project" value="UniProtKB-KW"/>
</dbReference>
<gene>
    <name evidence="1" type="ORF">CWM85_40735</name>
</gene>
<dbReference type="AlphaFoldDB" id="A0A2J4XVF3"/>
<proteinExistence type="predicted"/>
<dbReference type="Proteomes" id="UP000234661">
    <property type="component" value="Unassembled WGS sequence"/>
</dbReference>
<dbReference type="EMBL" id="PIET01002617">
    <property type="protein sequence ID" value="PLM42520.1"/>
    <property type="molecule type" value="Genomic_DNA"/>
</dbReference>
<reference evidence="1 2" key="2">
    <citation type="submission" date="2018-01" db="EMBL/GenBank/DDBJ databases">
        <title>Genomic study of Klebsiella pneumoniae.</title>
        <authorList>
            <person name="Yang Y."/>
            <person name="Bicalho R."/>
        </authorList>
    </citation>
    <scope>NUCLEOTIDE SEQUENCE [LARGE SCALE GENOMIC DNA]</scope>
    <source>
        <strain evidence="1 2">A2</strain>
    </source>
</reference>
<accession>A0A2J4XVF3</accession>